<dbReference type="UniPathway" id="UPA00558"/>
<evidence type="ECO:0000256" key="9">
    <source>
        <dbReference type="ARBA" id="ARBA00023264"/>
    </source>
</evidence>
<dbReference type="OMA" id="KREWSIF"/>
<dbReference type="NCBIfam" id="TIGR00163">
    <property type="entry name" value="PS_decarb"/>
    <property type="match status" value="1"/>
</dbReference>
<comment type="cofactor">
    <cofactor evidence="1">
        <name>pyruvate</name>
        <dbReference type="ChEBI" id="CHEBI:15361"/>
    </cofactor>
</comment>
<dbReference type="PANTHER" id="PTHR10067">
    <property type="entry name" value="PHOSPHATIDYLSERINE DECARBOXYLASE"/>
    <property type="match status" value="1"/>
</dbReference>
<keyword evidence="8" id="KW-0456">Lyase</keyword>
<reference evidence="12 13" key="1">
    <citation type="journal article" date="2013" name="PLoS Genet.">
        <title>The genome and development-dependent transcriptomes of Pyronema confluens: a window into fungal evolution.</title>
        <authorList>
            <person name="Traeger S."/>
            <person name="Altegoer F."/>
            <person name="Freitag M."/>
            <person name="Gabaldon T."/>
            <person name="Kempken F."/>
            <person name="Kumar A."/>
            <person name="Marcet-Houben M."/>
            <person name="Poggeler S."/>
            <person name="Stajich J.E."/>
            <person name="Nowrousian M."/>
        </authorList>
    </citation>
    <scope>NUCLEOTIDE SEQUENCE [LARGE SCALE GENOMIC DNA]</scope>
    <source>
        <strain evidence="13">CBS 100304</strain>
        <tissue evidence="12">Vegetative mycelium</tissue>
    </source>
</reference>
<dbReference type="AlphaFoldDB" id="U4LH52"/>
<keyword evidence="4" id="KW-0444">Lipid biosynthesis</keyword>
<evidence type="ECO:0000256" key="2">
    <source>
        <dbReference type="ARBA" id="ARBA00005189"/>
    </source>
</evidence>
<accession>U4LH52</accession>
<dbReference type="GO" id="GO:0004609">
    <property type="term" value="F:phosphatidylserine decarboxylase activity"/>
    <property type="evidence" value="ECO:0007669"/>
    <property type="project" value="UniProtKB-EC"/>
</dbReference>
<dbReference type="Proteomes" id="UP000018144">
    <property type="component" value="Unassembled WGS sequence"/>
</dbReference>
<evidence type="ECO:0000313" key="12">
    <source>
        <dbReference type="EMBL" id="CCX11352.1"/>
    </source>
</evidence>
<keyword evidence="5" id="KW-0210">Decarboxylase</keyword>
<dbReference type="EMBL" id="HF935612">
    <property type="protein sequence ID" value="CCX11352.1"/>
    <property type="molecule type" value="Genomic_DNA"/>
</dbReference>
<evidence type="ECO:0000256" key="1">
    <source>
        <dbReference type="ARBA" id="ARBA00001928"/>
    </source>
</evidence>
<comment type="pathway">
    <text evidence="2">Lipid metabolism.</text>
</comment>
<keyword evidence="7" id="KW-0594">Phospholipid biosynthesis</keyword>
<dbReference type="EC" id="4.1.1.65" evidence="3"/>
<dbReference type="GO" id="GO:0006646">
    <property type="term" value="P:phosphatidylethanolamine biosynthetic process"/>
    <property type="evidence" value="ECO:0007669"/>
    <property type="project" value="UniProtKB-UniPathway"/>
</dbReference>
<dbReference type="Pfam" id="PF02666">
    <property type="entry name" value="PS_Dcarbxylase"/>
    <property type="match status" value="1"/>
</dbReference>
<dbReference type="InterPro" id="IPR003817">
    <property type="entry name" value="PS_Dcarbxylase"/>
</dbReference>
<protein>
    <recommendedName>
        <fullName evidence="3">phosphatidylserine decarboxylase</fullName>
        <ecNumber evidence="3">4.1.1.65</ecNumber>
    </recommendedName>
</protein>
<keyword evidence="13" id="KW-1185">Reference proteome</keyword>
<evidence type="ECO:0000256" key="6">
    <source>
        <dbReference type="ARBA" id="ARBA00023098"/>
    </source>
</evidence>
<gene>
    <name evidence="12" type="ORF">PCON_10946</name>
</gene>
<dbReference type="InterPro" id="IPR033177">
    <property type="entry name" value="PSD-B"/>
</dbReference>
<comment type="pathway">
    <text evidence="11">Phospholipid metabolism; phosphatidylethanolamine biosynthesis.</text>
</comment>
<dbReference type="STRING" id="1076935.U4LH52"/>
<evidence type="ECO:0000256" key="5">
    <source>
        <dbReference type="ARBA" id="ARBA00022793"/>
    </source>
</evidence>
<proteinExistence type="predicted"/>
<organism evidence="12 13">
    <name type="scientific">Pyronema omphalodes (strain CBS 100304)</name>
    <name type="common">Pyronema confluens</name>
    <dbReference type="NCBI Taxonomy" id="1076935"/>
    <lineage>
        <taxon>Eukaryota</taxon>
        <taxon>Fungi</taxon>
        <taxon>Dikarya</taxon>
        <taxon>Ascomycota</taxon>
        <taxon>Pezizomycotina</taxon>
        <taxon>Pezizomycetes</taxon>
        <taxon>Pezizales</taxon>
        <taxon>Pyronemataceae</taxon>
        <taxon>Pyronema</taxon>
    </lineage>
</organism>
<dbReference type="OrthoDB" id="5973539at2759"/>
<evidence type="ECO:0000313" key="13">
    <source>
        <dbReference type="Proteomes" id="UP000018144"/>
    </source>
</evidence>
<evidence type="ECO:0000256" key="10">
    <source>
        <dbReference type="ARBA" id="ARBA00023317"/>
    </source>
</evidence>
<evidence type="ECO:0000256" key="7">
    <source>
        <dbReference type="ARBA" id="ARBA00023209"/>
    </source>
</evidence>
<evidence type="ECO:0000256" key="4">
    <source>
        <dbReference type="ARBA" id="ARBA00022516"/>
    </source>
</evidence>
<keyword evidence="6" id="KW-0443">Lipid metabolism</keyword>
<keyword evidence="9" id="KW-1208">Phospholipid metabolism</keyword>
<evidence type="ECO:0000256" key="8">
    <source>
        <dbReference type="ARBA" id="ARBA00023239"/>
    </source>
</evidence>
<dbReference type="eggNOG" id="KOG2419">
    <property type="taxonomic scope" value="Eukaryota"/>
</dbReference>
<evidence type="ECO:0000256" key="3">
    <source>
        <dbReference type="ARBA" id="ARBA00012243"/>
    </source>
</evidence>
<keyword evidence="10" id="KW-0670">Pyruvate</keyword>
<dbReference type="PANTHER" id="PTHR10067:SF11">
    <property type="entry name" value="PHOSPHATIDYLSERINE DECARBOXYLASE"/>
    <property type="match status" value="1"/>
</dbReference>
<name>U4LH52_PYROM</name>
<sequence>MFSAVLTYIHAWLDYGLSCCKMAKNREIGWMTIDRKAGYPTGEYKREQQPIYKKLKLLILFNPLFEWIDRTRWFRHKLHEKAYMAGHDTSEPSSAAKIRSFVDFYHIDMNDFEPSDISQYHTFQDFFIRKHKPGTRPLYAEGDNSKAVVVADSRLVVYDTVSKACRIWIKGHHFNIENLVADEKSGHIWDSGSIASFRLSPQDYHRYHCPVAGTVKWWKPIVGEYYGVDPIAIRSDIDILTNNARCAVCIESEEFGQVLFVAIGASEVGTVLINEKFRTPGSKVEKGEELGMFEFGGSSIVVCFEQGRIKFDEDLIRASDRLLEMSVEMGTSLGTAQAGV</sequence>
<evidence type="ECO:0000256" key="11">
    <source>
        <dbReference type="ARBA" id="ARBA00024326"/>
    </source>
</evidence>